<dbReference type="InterPro" id="IPR036388">
    <property type="entry name" value="WH-like_DNA-bd_sf"/>
</dbReference>
<dbReference type="STRING" id="824.CGRAC_0590"/>
<dbReference type="Gene3D" id="1.10.10.10">
    <property type="entry name" value="Winged helix-like DNA-binding domain superfamily/Winged helix DNA-binding domain"/>
    <property type="match status" value="1"/>
</dbReference>
<dbReference type="InterPro" id="IPR007630">
    <property type="entry name" value="RNA_pol_sigma70_r4"/>
</dbReference>
<comment type="caution">
    <text evidence="2">The sequence shown here is derived from an EMBL/GenBank/DDBJ whole genome shotgun (WGS) entry which is preliminary data.</text>
</comment>
<dbReference type="Pfam" id="PF04545">
    <property type="entry name" value="Sigma70_r4"/>
    <property type="match status" value="1"/>
</dbReference>
<dbReference type="SUPFAM" id="SSF88659">
    <property type="entry name" value="Sigma3 and sigma4 domains of RNA polymerase sigma factors"/>
    <property type="match status" value="1"/>
</dbReference>
<protein>
    <recommendedName>
        <fullName evidence="1">RNA polymerase sigma-70 region 4 domain-containing protein</fullName>
    </recommendedName>
</protein>
<dbReference type="EMBL" id="ACYG01000027">
    <property type="protein sequence ID" value="EEV17389.1"/>
    <property type="molecule type" value="Genomic_DNA"/>
</dbReference>
<proteinExistence type="predicted"/>
<evidence type="ECO:0000259" key="1">
    <source>
        <dbReference type="Pfam" id="PF04545"/>
    </source>
</evidence>
<dbReference type="InterPro" id="IPR013324">
    <property type="entry name" value="RNA_pol_sigma_r3/r4-like"/>
</dbReference>
<keyword evidence="3" id="KW-1185">Reference proteome</keyword>
<organism evidence="2 3">
    <name type="scientific">Campylobacter gracilis RM3268</name>
    <dbReference type="NCBI Taxonomy" id="553220"/>
    <lineage>
        <taxon>Bacteria</taxon>
        <taxon>Pseudomonadati</taxon>
        <taxon>Campylobacterota</taxon>
        <taxon>Epsilonproteobacteria</taxon>
        <taxon>Campylobacterales</taxon>
        <taxon>Campylobacteraceae</taxon>
        <taxon>Campylobacter</taxon>
    </lineage>
</organism>
<dbReference type="GO" id="GO:0006352">
    <property type="term" value="P:DNA-templated transcription initiation"/>
    <property type="evidence" value="ECO:0007669"/>
    <property type="project" value="InterPro"/>
</dbReference>
<evidence type="ECO:0000313" key="2">
    <source>
        <dbReference type="EMBL" id="EEV17389.1"/>
    </source>
</evidence>
<dbReference type="AlphaFoldDB" id="C8PIM4"/>
<feature type="domain" description="RNA polymerase sigma-70 region 4" evidence="1">
    <location>
        <begin position="28"/>
        <end position="55"/>
    </location>
</feature>
<dbReference type="RefSeq" id="WP_005872527.1">
    <property type="nucleotide sequence ID" value="NZ_ACYG01000027.1"/>
</dbReference>
<accession>C8PIM4</accession>
<sequence>MQRIQGYRTDKVCAERVRMLKGDADVAYHELAAMLGISVERVAMIERTALAKLRHPKNRKKWMEIFETIAELERCEAQRLGSGWSLKGTKS</sequence>
<dbReference type="GO" id="GO:0003700">
    <property type="term" value="F:DNA-binding transcription factor activity"/>
    <property type="evidence" value="ECO:0007669"/>
    <property type="project" value="InterPro"/>
</dbReference>
<evidence type="ECO:0000313" key="3">
    <source>
        <dbReference type="Proteomes" id="UP000005709"/>
    </source>
</evidence>
<name>C8PIM4_9BACT</name>
<gene>
    <name evidence="2" type="ORF">CAMGR0001_1685</name>
</gene>
<dbReference type="Proteomes" id="UP000005709">
    <property type="component" value="Unassembled WGS sequence"/>
</dbReference>
<reference evidence="2 3" key="1">
    <citation type="submission" date="2009-07" db="EMBL/GenBank/DDBJ databases">
        <authorList>
            <person name="Madupu R."/>
            <person name="Sebastian Y."/>
            <person name="Durkin A.S."/>
            <person name="Torralba M."/>
            <person name="Methe B."/>
            <person name="Sutton G.G."/>
            <person name="Strausberg R.L."/>
            <person name="Nelson K.E."/>
        </authorList>
    </citation>
    <scope>NUCLEOTIDE SEQUENCE [LARGE SCALE GENOMIC DNA]</scope>
    <source>
        <strain evidence="2 3">RM3268</strain>
    </source>
</reference>